<dbReference type="Gene3D" id="3.40.50.150">
    <property type="entry name" value="Vaccinia Virus protein VP39"/>
    <property type="match status" value="1"/>
</dbReference>
<accession>A0A0F9JBY2</accession>
<protein>
    <recommendedName>
        <fullName evidence="1">Methyltransferase FkbM domain-containing protein</fullName>
    </recommendedName>
</protein>
<reference evidence="2" key="1">
    <citation type="journal article" date="2015" name="Nature">
        <title>Complex archaea that bridge the gap between prokaryotes and eukaryotes.</title>
        <authorList>
            <person name="Spang A."/>
            <person name="Saw J.H."/>
            <person name="Jorgensen S.L."/>
            <person name="Zaremba-Niedzwiedzka K."/>
            <person name="Martijn J."/>
            <person name="Lind A.E."/>
            <person name="van Eijk R."/>
            <person name="Schleper C."/>
            <person name="Guy L."/>
            <person name="Ettema T.J."/>
        </authorList>
    </citation>
    <scope>NUCLEOTIDE SEQUENCE</scope>
</reference>
<gene>
    <name evidence="2" type="ORF">LCGC14_1474860</name>
</gene>
<dbReference type="EMBL" id="LAZR01010414">
    <property type="protein sequence ID" value="KKM67073.1"/>
    <property type="molecule type" value="Genomic_DNA"/>
</dbReference>
<name>A0A0F9JBY2_9ZZZZ</name>
<dbReference type="PANTHER" id="PTHR34203">
    <property type="entry name" value="METHYLTRANSFERASE, FKBM FAMILY PROTEIN"/>
    <property type="match status" value="1"/>
</dbReference>
<dbReference type="NCBIfam" id="TIGR01444">
    <property type="entry name" value="fkbM_fam"/>
    <property type="match status" value="1"/>
</dbReference>
<dbReference type="SUPFAM" id="SSF53335">
    <property type="entry name" value="S-adenosyl-L-methionine-dependent methyltransferases"/>
    <property type="match status" value="1"/>
</dbReference>
<sequence length="220" mass="24846">FYLDFTSKILSKKNSSIIVDVGSNIGTTVLPLAIKYPKAKFYSIEPHPLPASRFITNCEVNKVNNVTLISTAIGEKSELAFIHTCPNNSGGHRLTGFKGREDIEKIPCFGPIVVPLKPLEEIFDKFQIKKCDLLKIDTEGYEYYVLKSLKNYLQKKCVKYVVAEYGPEGMRKTKKSGWDLISLMIEKGYQCKIFGSDKLIASEKDVPRIADFSVIDLLFF</sequence>
<dbReference type="InterPro" id="IPR029063">
    <property type="entry name" value="SAM-dependent_MTases_sf"/>
</dbReference>
<evidence type="ECO:0000313" key="2">
    <source>
        <dbReference type="EMBL" id="KKM67073.1"/>
    </source>
</evidence>
<dbReference type="PANTHER" id="PTHR34203:SF15">
    <property type="entry name" value="SLL1173 PROTEIN"/>
    <property type="match status" value="1"/>
</dbReference>
<dbReference type="Pfam" id="PF05050">
    <property type="entry name" value="Methyltransf_21"/>
    <property type="match status" value="1"/>
</dbReference>
<feature type="non-terminal residue" evidence="2">
    <location>
        <position position="1"/>
    </location>
</feature>
<organism evidence="2">
    <name type="scientific">marine sediment metagenome</name>
    <dbReference type="NCBI Taxonomy" id="412755"/>
    <lineage>
        <taxon>unclassified sequences</taxon>
        <taxon>metagenomes</taxon>
        <taxon>ecological metagenomes</taxon>
    </lineage>
</organism>
<comment type="caution">
    <text evidence="2">The sequence shown here is derived from an EMBL/GenBank/DDBJ whole genome shotgun (WGS) entry which is preliminary data.</text>
</comment>
<dbReference type="InterPro" id="IPR052514">
    <property type="entry name" value="SAM-dependent_MTase"/>
</dbReference>
<evidence type="ECO:0000259" key="1">
    <source>
        <dbReference type="Pfam" id="PF05050"/>
    </source>
</evidence>
<proteinExistence type="predicted"/>
<dbReference type="AlphaFoldDB" id="A0A0F9JBY2"/>
<dbReference type="InterPro" id="IPR006342">
    <property type="entry name" value="FkbM_mtfrase"/>
</dbReference>
<feature type="domain" description="Methyltransferase FkbM" evidence="1">
    <location>
        <begin position="20"/>
        <end position="190"/>
    </location>
</feature>